<dbReference type="Proteomes" id="UP001280581">
    <property type="component" value="Unassembled WGS sequence"/>
</dbReference>
<evidence type="ECO:0000313" key="10">
    <source>
        <dbReference type="EMBL" id="KAK3202884.1"/>
    </source>
</evidence>
<evidence type="ECO:0000256" key="3">
    <source>
        <dbReference type="ARBA" id="ARBA00006564"/>
    </source>
</evidence>
<dbReference type="InterPro" id="IPR001951">
    <property type="entry name" value="Histone_H4"/>
</dbReference>
<feature type="region of interest" description="Disordered" evidence="9">
    <location>
        <begin position="1"/>
        <end position="43"/>
    </location>
</feature>
<dbReference type="CDD" id="cd22912">
    <property type="entry name" value="HFD_H4"/>
    <property type="match status" value="1"/>
</dbReference>
<evidence type="ECO:0000256" key="1">
    <source>
        <dbReference type="ARBA" id="ARBA00004123"/>
    </source>
</evidence>
<dbReference type="InterPro" id="IPR009072">
    <property type="entry name" value="Histone-fold"/>
</dbReference>
<evidence type="ECO:0000256" key="5">
    <source>
        <dbReference type="ARBA" id="ARBA00023125"/>
    </source>
</evidence>
<proteinExistence type="inferred from homology"/>
<evidence type="ECO:0000256" key="7">
    <source>
        <dbReference type="ARBA" id="ARBA00023269"/>
    </source>
</evidence>
<comment type="subunit">
    <text evidence="8">The nucleosome is a histone octamer containing two molecules each of H2A, H2B, H3 and H4 assembled in one H3-H4 heterotetramer and two H2A-H2B heterodimers. The octamer wraps approximately 147 bp of DNA.</text>
</comment>
<feature type="compositionally biased region" description="Polar residues" evidence="9">
    <location>
        <begin position="18"/>
        <end position="39"/>
    </location>
</feature>
<dbReference type="PRINTS" id="PR00623">
    <property type="entry name" value="HISTONEH4"/>
</dbReference>
<accession>A0AAN6LR05</accession>
<keyword evidence="7 8" id="KW-0544">Nucleosome core</keyword>
<comment type="function">
    <text evidence="8">Core component of nucleosome. Nucleosomes wrap and compact DNA into chromatin, limiting DNA accessibility to the cellular machineries which require DNA as a template. Histones thereby play a central role in transcription regulation, DNA repair, DNA replication and chromosomal stability. DNA accessibility is regulated via a complex set of post-translational modifications of histones, also called histone code, and nucleosome remodeling.</text>
</comment>
<evidence type="ECO:0000256" key="9">
    <source>
        <dbReference type="SAM" id="MobiDB-lite"/>
    </source>
</evidence>
<comment type="caution">
    <text evidence="10">The sequence shown here is derived from an EMBL/GenBank/DDBJ whole genome shotgun (WGS) entry which is preliminary data.</text>
</comment>
<comment type="similarity">
    <text evidence="3 8">Belongs to the histone H4 family.</text>
</comment>
<comment type="subcellular location">
    <subcellularLocation>
        <location evidence="2">Chromosome</location>
    </subcellularLocation>
    <subcellularLocation>
        <location evidence="1">Nucleus</location>
    </subcellularLocation>
</comment>
<evidence type="ECO:0000256" key="4">
    <source>
        <dbReference type="ARBA" id="ARBA00022454"/>
    </source>
</evidence>
<sequence>MPPKFGLGTQRFIPADSHTPSSGSHRPTPPSVGQKTTFSGGLGKGKGAVGLGVGKAALKRHKKVHRDTIQGITKGDIRRLARRGGIKRISSTVYDSIRDAMRERLRRILEYATIIVESDPSNRKTVTVQDVIYSVSRLGNPLYGYDASFDGRRMEFGV</sequence>
<evidence type="ECO:0000256" key="6">
    <source>
        <dbReference type="ARBA" id="ARBA00023242"/>
    </source>
</evidence>
<name>A0AAN6LR05_9PLEO</name>
<dbReference type="SMART" id="SM00417">
    <property type="entry name" value="H4"/>
    <property type="match status" value="1"/>
</dbReference>
<dbReference type="GO" id="GO:0046982">
    <property type="term" value="F:protein heterodimerization activity"/>
    <property type="evidence" value="ECO:0007669"/>
    <property type="project" value="InterPro"/>
</dbReference>
<dbReference type="SUPFAM" id="SSF47113">
    <property type="entry name" value="Histone-fold"/>
    <property type="match status" value="1"/>
</dbReference>
<dbReference type="GO" id="GO:0003677">
    <property type="term" value="F:DNA binding"/>
    <property type="evidence" value="ECO:0007669"/>
    <property type="project" value="UniProtKB-KW"/>
</dbReference>
<dbReference type="GO" id="GO:0030527">
    <property type="term" value="F:structural constituent of chromatin"/>
    <property type="evidence" value="ECO:0007669"/>
    <property type="project" value="InterPro"/>
</dbReference>
<dbReference type="Gene3D" id="1.10.20.10">
    <property type="entry name" value="Histone, subunit A"/>
    <property type="match status" value="1"/>
</dbReference>
<reference evidence="10 11" key="1">
    <citation type="submission" date="2021-02" db="EMBL/GenBank/DDBJ databases">
        <title>Genome assembly of Pseudopithomyces chartarum.</title>
        <authorList>
            <person name="Jauregui R."/>
            <person name="Singh J."/>
            <person name="Voisey C."/>
        </authorList>
    </citation>
    <scope>NUCLEOTIDE SEQUENCE [LARGE SCALE GENOMIC DNA]</scope>
    <source>
        <strain evidence="10 11">AGR01</strain>
    </source>
</reference>
<keyword evidence="5 8" id="KW-0238">DNA-binding</keyword>
<dbReference type="GO" id="GO:0000786">
    <property type="term" value="C:nucleosome"/>
    <property type="evidence" value="ECO:0007669"/>
    <property type="project" value="UniProtKB-KW"/>
</dbReference>
<evidence type="ECO:0000256" key="8">
    <source>
        <dbReference type="RuleBase" id="RU000528"/>
    </source>
</evidence>
<organism evidence="10 11">
    <name type="scientific">Pseudopithomyces chartarum</name>
    <dbReference type="NCBI Taxonomy" id="1892770"/>
    <lineage>
        <taxon>Eukaryota</taxon>
        <taxon>Fungi</taxon>
        <taxon>Dikarya</taxon>
        <taxon>Ascomycota</taxon>
        <taxon>Pezizomycotina</taxon>
        <taxon>Dothideomycetes</taxon>
        <taxon>Pleosporomycetidae</taxon>
        <taxon>Pleosporales</taxon>
        <taxon>Massarineae</taxon>
        <taxon>Didymosphaeriaceae</taxon>
        <taxon>Pseudopithomyces</taxon>
    </lineage>
</organism>
<dbReference type="GO" id="GO:0005634">
    <property type="term" value="C:nucleus"/>
    <property type="evidence" value="ECO:0007669"/>
    <property type="project" value="UniProtKB-SubCell"/>
</dbReference>
<protein>
    <recommendedName>
        <fullName evidence="8">Histone H4</fullName>
    </recommendedName>
</protein>
<keyword evidence="6 8" id="KW-0539">Nucleus</keyword>
<gene>
    <name evidence="10" type="ORF">GRF29_154g1092991</name>
</gene>
<evidence type="ECO:0000256" key="2">
    <source>
        <dbReference type="ARBA" id="ARBA00004286"/>
    </source>
</evidence>
<dbReference type="AlphaFoldDB" id="A0AAN6LR05"/>
<evidence type="ECO:0000313" key="11">
    <source>
        <dbReference type="Proteomes" id="UP001280581"/>
    </source>
</evidence>
<keyword evidence="4 8" id="KW-0158">Chromosome</keyword>
<dbReference type="EMBL" id="WVTA01000013">
    <property type="protein sequence ID" value="KAK3202884.1"/>
    <property type="molecule type" value="Genomic_DNA"/>
</dbReference>
<dbReference type="PANTHER" id="PTHR10484">
    <property type="entry name" value="HISTONE H4"/>
    <property type="match status" value="1"/>
</dbReference>
<keyword evidence="11" id="KW-1185">Reference proteome</keyword>